<sequence>KHNATYQPLFLYVPYQAVHVFQKASASAPQHLIDMFDMYDNMSDARRTMAAMIYSLDESIGRIVDRLHSKGGSSNWPLKGDKTELFEGSIRVPAIIWSPLLRKSGYIYDNLIDVSDILPTVLEAIGDSNGLNGQSNIYGVSHWHSLSTGEGQVRRQITHNIDPVWNMSAIRWHDWKLVRSAKWVGDNYDSDLNYDRQTQPINVF</sequence>
<evidence type="ECO:0000256" key="2">
    <source>
        <dbReference type="ARBA" id="ARBA00022837"/>
    </source>
</evidence>
<evidence type="ECO:0000256" key="1">
    <source>
        <dbReference type="ARBA" id="ARBA00022723"/>
    </source>
</evidence>
<keyword evidence="2" id="KW-0106">Calcium</keyword>
<dbReference type="InterPro" id="IPR017850">
    <property type="entry name" value="Alkaline_phosphatase_core_sf"/>
</dbReference>
<dbReference type="AlphaFoldDB" id="A0A7R9QV91"/>
<organism evidence="4">
    <name type="scientific">Oppiella nova</name>
    <dbReference type="NCBI Taxonomy" id="334625"/>
    <lineage>
        <taxon>Eukaryota</taxon>
        <taxon>Metazoa</taxon>
        <taxon>Ecdysozoa</taxon>
        <taxon>Arthropoda</taxon>
        <taxon>Chelicerata</taxon>
        <taxon>Arachnida</taxon>
        <taxon>Acari</taxon>
        <taxon>Acariformes</taxon>
        <taxon>Sarcoptiformes</taxon>
        <taxon>Oribatida</taxon>
        <taxon>Brachypylina</taxon>
        <taxon>Oppioidea</taxon>
        <taxon>Oppiidae</taxon>
        <taxon>Oppiella</taxon>
    </lineage>
</organism>
<evidence type="ECO:0000313" key="4">
    <source>
        <dbReference type="EMBL" id="CAD7658063.1"/>
    </source>
</evidence>
<proteinExistence type="predicted"/>
<keyword evidence="1" id="KW-0479">Metal-binding</keyword>
<gene>
    <name evidence="4" type="ORF">ONB1V03_LOCUS14688</name>
</gene>
<name>A0A7R9QV91_9ACAR</name>
<evidence type="ECO:0000313" key="5">
    <source>
        <dbReference type="Proteomes" id="UP000728032"/>
    </source>
</evidence>
<dbReference type="PANTHER" id="PTHR10342">
    <property type="entry name" value="ARYLSULFATASE"/>
    <property type="match status" value="1"/>
</dbReference>
<dbReference type="OrthoDB" id="103349at2759"/>
<accession>A0A7R9QV91</accession>
<evidence type="ECO:0000256" key="3">
    <source>
        <dbReference type="ARBA" id="ARBA00023180"/>
    </source>
</evidence>
<dbReference type="Proteomes" id="UP000728032">
    <property type="component" value="Unassembled WGS sequence"/>
</dbReference>
<keyword evidence="5" id="KW-1185">Reference proteome</keyword>
<reference evidence="4" key="1">
    <citation type="submission" date="2020-11" db="EMBL/GenBank/DDBJ databases">
        <authorList>
            <person name="Tran Van P."/>
        </authorList>
    </citation>
    <scope>NUCLEOTIDE SEQUENCE</scope>
</reference>
<dbReference type="GO" id="GO:0008484">
    <property type="term" value="F:sulfuric ester hydrolase activity"/>
    <property type="evidence" value="ECO:0007669"/>
    <property type="project" value="InterPro"/>
</dbReference>
<dbReference type="EMBL" id="OC929070">
    <property type="protein sequence ID" value="CAD7658063.1"/>
    <property type="molecule type" value="Genomic_DNA"/>
</dbReference>
<feature type="non-terminal residue" evidence="4">
    <location>
        <position position="1"/>
    </location>
</feature>
<dbReference type="Gene3D" id="3.40.720.10">
    <property type="entry name" value="Alkaline Phosphatase, subunit A"/>
    <property type="match status" value="1"/>
</dbReference>
<dbReference type="EMBL" id="CAJPVJ010014245">
    <property type="protein sequence ID" value="CAG2175249.1"/>
    <property type="molecule type" value="Genomic_DNA"/>
</dbReference>
<dbReference type="PANTHER" id="PTHR10342:SF273">
    <property type="entry name" value="RE14504P"/>
    <property type="match status" value="1"/>
</dbReference>
<protein>
    <submittedName>
        <fullName evidence="4">Uncharacterized protein</fullName>
    </submittedName>
</protein>
<keyword evidence="3" id="KW-0325">Glycoprotein</keyword>
<dbReference type="SUPFAM" id="SSF53649">
    <property type="entry name" value="Alkaline phosphatase-like"/>
    <property type="match status" value="1"/>
</dbReference>
<dbReference type="GO" id="GO:0046872">
    <property type="term" value="F:metal ion binding"/>
    <property type="evidence" value="ECO:0007669"/>
    <property type="project" value="UniProtKB-KW"/>
</dbReference>
<dbReference type="InterPro" id="IPR047115">
    <property type="entry name" value="ARSB"/>
</dbReference>